<accession>A0A3R9AZG6</accession>
<dbReference type="InterPro" id="IPR050417">
    <property type="entry name" value="Sugar_Epim/Isomerase"/>
</dbReference>
<dbReference type="PANTHER" id="PTHR43489">
    <property type="entry name" value="ISOMERASE"/>
    <property type="match status" value="1"/>
</dbReference>
<evidence type="ECO:0000313" key="8">
    <source>
        <dbReference type="Proteomes" id="UP000518315"/>
    </source>
</evidence>
<comment type="caution">
    <text evidence="6">The sequence shown here is derived from an EMBL/GenBank/DDBJ whole genome shotgun (WGS) entry which is preliminary data.</text>
</comment>
<dbReference type="Proteomes" id="UP000277279">
    <property type="component" value="Unassembled WGS sequence"/>
</dbReference>
<dbReference type="Pfam" id="PF01261">
    <property type="entry name" value="AP_endonuc_2"/>
    <property type="match status" value="1"/>
</dbReference>
<feature type="active site" description="Proton donor/acceptor" evidence="3">
    <location>
        <position position="139"/>
    </location>
</feature>
<dbReference type="Proteomes" id="UP000518315">
    <property type="component" value="Unassembled WGS sequence"/>
</dbReference>
<sequence length="254" mass="27487">MPRFSANLGFLWQELALPDAIRAAKAAGFDAVECHYPYGFSTEAVRAALAETGLTMLGINTIRGNVEAGDNGLAAVPGREQEALEAIAEAVDYAQAIGALNVHVMAGKASGEEARATFVANLRHACNLAGRAGITILIEPLNRRDAPGYFLQTSEQALDIMATVGAPNIRLMFDCYHLQIMQGDLTHRLQAYLNSIGHIQIASVPDRREPDHGEIDYRHILQVLDTLGYDRPIGAEYRPATSTEAGLGWLGAYR</sequence>
<dbReference type="GO" id="GO:0046487">
    <property type="term" value="P:glyoxylate metabolic process"/>
    <property type="evidence" value="ECO:0007669"/>
    <property type="project" value="TreeGrafter"/>
</dbReference>
<dbReference type="RefSeq" id="WP_125849078.1">
    <property type="nucleotide sequence ID" value="NZ_JACHXH010000026.1"/>
</dbReference>
<feature type="active site" description="Proton donor/acceptor" evidence="3">
    <location>
        <position position="236"/>
    </location>
</feature>
<feature type="domain" description="Xylose isomerase-like TIM barrel" evidence="4">
    <location>
        <begin position="21"/>
        <end position="250"/>
    </location>
</feature>
<evidence type="ECO:0000313" key="5">
    <source>
        <dbReference type="EMBL" id="MBB3137962.1"/>
    </source>
</evidence>
<dbReference type="FunFam" id="3.20.20.150:FF:000007">
    <property type="entry name" value="Hydroxypyruvate isomerase"/>
    <property type="match status" value="1"/>
</dbReference>
<comment type="similarity">
    <text evidence="2">Belongs to the hyi family.</text>
</comment>
<dbReference type="Gene3D" id="3.20.20.150">
    <property type="entry name" value="Divalent-metal-dependent TIM barrel enzymes"/>
    <property type="match status" value="1"/>
</dbReference>
<dbReference type="InterPro" id="IPR013022">
    <property type="entry name" value="Xyl_isomerase-like_TIM-brl"/>
</dbReference>
<dbReference type="PIRSF" id="PIRSF006241">
    <property type="entry name" value="HyI"/>
    <property type="match status" value="1"/>
</dbReference>
<dbReference type="EMBL" id="JACHXH010000026">
    <property type="protein sequence ID" value="MBB3137962.1"/>
    <property type="molecule type" value="Genomic_DNA"/>
</dbReference>
<reference evidence="5 8" key="2">
    <citation type="submission" date="2020-08" db="EMBL/GenBank/DDBJ databases">
        <title>Genomic Encyclopedia of Type Strains, Phase III (KMG-III): the genomes of soil and plant-associated and newly described type strains.</title>
        <authorList>
            <person name="Whitman W."/>
        </authorList>
    </citation>
    <scope>NUCLEOTIDE SEQUENCE [LARGE SCALE GENOMIC DNA]</scope>
    <source>
        <strain evidence="5 8">CECT 4113</strain>
    </source>
</reference>
<dbReference type="OrthoDB" id="9786584at2"/>
<dbReference type="SUPFAM" id="SSF51658">
    <property type="entry name" value="Xylose isomerase-like"/>
    <property type="match status" value="1"/>
</dbReference>
<keyword evidence="8" id="KW-1185">Reference proteome</keyword>
<evidence type="ECO:0000313" key="6">
    <source>
        <dbReference type="EMBL" id="RSB65726.1"/>
    </source>
</evidence>
<proteinExistence type="inferred from homology"/>
<keyword evidence="1 2" id="KW-0413">Isomerase</keyword>
<dbReference type="GO" id="GO:0008903">
    <property type="term" value="F:hydroxypyruvate isomerase activity"/>
    <property type="evidence" value="ECO:0007669"/>
    <property type="project" value="UniProtKB-EC"/>
</dbReference>
<evidence type="ECO:0000256" key="2">
    <source>
        <dbReference type="PIRNR" id="PIRNR006241"/>
    </source>
</evidence>
<dbReference type="AlphaFoldDB" id="A0A3R9AZG6"/>
<evidence type="ECO:0000259" key="4">
    <source>
        <dbReference type="Pfam" id="PF01261"/>
    </source>
</evidence>
<gene>
    <name evidence="6" type="ORF">EFD55_26720</name>
    <name evidence="5" type="ORF">FHS26_005730</name>
</gene>
<dbReference type="PANTHER" id="PTHR43489:SF6">
    <property type="entry name" value="HYDROXYPYRUVATE ISOMERASE-RELATED"/>
    <property type="match status" value="1"/>
</dbReference>
<evidence type="ECO:0000313" key="7">
    <source>
        <dbReference type="Proteomes" id="UP000277279"/>
    </source>
</evidence>
<dbReference type="InterPro" id="IPR036237">
    <property type="entry name" value="Xyl_isomerase-like_sf"/>
</dbReference>
<dbReference type="InterPro" id="IPR026040">
    <property type="entry name" value="HyI-like"/>
</dbReference>
<organism evidence="6 7">
    <name type="scientific">Rhizobium pisi</name>
    <dbReference type="NCBI Taxonomy" id="574561"/>
    <lineage>
        <taxon>Bacteria</taxon>
        <taxon>Pseudomonadati</taxon>
        <taxon>Pseudomonadota</taxon>
        <taxon>Alphaproteobacteria</taxon>
        <taxon>Hyphomicrobiales</taxon>
        <taxon>Rhizobiaceae</taxon>
        <taxon>Rhizobium/Agrobacterium group</taxon>
        <taxon>Rhizobium</taxon>
    </lineage>
</organism>
<name>A0A3R9AZG6_9HYPH</name>
<dbReference type="EC" id="5.3.1.22" evidence="5"/>
<protein>
    <submittedName>
        <fullName evidence="5 6">Isomerase</fullName>
        <ecNumber evidence="5">5.3.1.22</ecNumber>
    </submittedName>
</protein>
<evidence type="ECO:0000256" key="3">
    <source>
        <dbReference type="PIRSR" id="PIRSR006241-50"/>
    </source>
</evidence>
<reference evidence="6 7" key="1">
    <citation type="submission" date="2018-11" db="EMBL/GenBank/DDBJ databases">
        <authorList>
            <person name="Huo Y."/>
        </authorList>
    </citation>
    <scope>NUCLEOTIDE SEQUENCE [LARGE SCALE GENOMIC DNA]</scope>
    <source>
        <strain evidence="6 7">DSM 30132</strain>
    </source>
</reference>
<keyword evidence="5" id="KW-0670">Pyruvate</keyword>
<dbReference type="EMBL" id="RJJT01000023">
    <property type="protein sequence ID" value="RSB65726.1"/>
    <property type="molecule type" value="Genomic_DNA"/>
</dbReference>
<evidence type="ECO:0000256" key="1">
    <source>
        <dbReference type="ARBA" id="ARBA00023235"/>
    </source>
</evidence>